<evidence type="ECO:0000313" key="2">
    <source>
        <dbReference type="Proteomes" id="UP000306630"/>
    </source>
</evidence>
<comment type="caution">
    <text evidence="1">The sequence shown here is derived from an EMBL/GenBank/DDBJ whole genome shotgun (WGS) entry which is preliminary data.</text>
</comment>
<accession>A0A4S2FWT1</accession>
<dbReference type="AlphaFoldDB" id="A0A4S2FWT1"/>
<reference evidence="1 2" key="1">
    <citation type="submission" date="2019-04" db="EMBL/GenBank/DDBJ databases">
        <title>Microbes associate with the intestines of laboratory mice.</title>
        <authorList>
            <person name="Navarre W."/>
            <person name="Wong E."/>
            <person name="Huang K."/>
            <person name="Tropini C."/>
            <person name="Ng K."/>
            <person name="Yu B."/>
        </authorList>
    </citation>
    <scope>NUCLEOTIDE SEQUENCE [LARGE SCALE GENOMIC DNA]</scope>
    <source>
        <strain evidence="1 2">NM06_A21</strain>
    </source>
</reference>
<protein>
    <submittedName>
        <fullName evidence="1">Uncharacterized protein</fullName>
    </submittedName>
</protein>
<organism evidence="1 2">
    <name type="scientific">Muribaculum intestinale</name>
    <dbReference type="NCBI Taxonomy" id="1796646"/>
    <lineage>
        <taxon>Bacteria</taxon>
        <taxon>Pseudomonadati</taxon>
        <taxon>Bacteroidota</taxon>
        <taxon>Bacteroidia</taxon>
        <taxon>Bacteroidales</taxon>
        <taxon>Muribaculaceae</taxon>
        <taxon>Muribaculum</taxon>
    </lineage>
</organism>
<dbReference type="EMBL" id="SRYD01000028">
    <property type="protein sequence ID" value="TGY73900.1"/>
    <property type="molecule type" value="Genomic_DNA"/>
</dbReference>
<evidence type="ECO:0000313" key="1">
    <source>
        <dbReference type="EMBL" id="TGY73900.1"/>
    </source>
</evidence>
<dbReference type="Proteomes" id="UP000306630">
    <property type="component" value="Unassembled WGS sequence"/>
</dbReference>
<sequence length="110" mass="12393">MRKTINISLKELLHAINILGVDRDVTVDGIDSIAVCPPVKLTPEGRKHFEQALTANVNVEYNNDSYCDTYVSDDDEKIDKMAWDLLSSLAGYCYADGYDQWFEGDEAEII</sequence>
<gene>
    <name evidence="1" type="ORF">E5333_08145</name>
</gene>
<name>A0A4S2FWT1_9BACT</name>
<proteinExistence type="predicted"/>
<dbReference type="RefSeq" id="WP_135993305.1">
    <property type="nucleotide sequence ID" value="NZ_SRYD01000028.1"/>
</dbReference>